<dbReference type="InterPro" id="IPR018181">
    <property type="entry name" value="Heat_shock_70_CS"/>
</dbReference>
<gene>
    <name evidence="4" type="primary">yegD</name>
    <name evidence="4" type="ORF">H4O21_13435</name>
</gene>
<accession>A0A839IQ36</accession>
<dbReference type="PROSITE" id="PS00329">
    <property type="entry name" value="HSP70_2"/>
    <property type="match status" value="1"/>
</dbReference>
<evidence type="ECO:0000313" key="5">
    <source>
        <dbReference type="Proteomes" id="UP000565262"/>
    </source>
</evidence>
<dbReference type="Gene3D" id="3.30.420.40">
    <property type="match status" value="2"/>
</dbReference>
<proteinExistence type="inferred from homology"/>
<dbReference type="EMBL" id="JACJFM010000017">
    <property type="protein sequence ID" value="MBB1487613.1"/>
    <property type="molecule type" value="Genomic_DNA"/>
</dbReference>
<dbReference type="GO" id="GO:0005524">
    <property type="term" value="F:ATP binding"/>
    <property type="evidence" value="ECO:0007669"/>
    <property type="project" value="UniProtKB-KW"/>
</dbReference>
<keyword evidence="2" id="KW-0547">Nucleotide-binding</keyword>
<protein>
    <submittedName>
        <fullName evidence="4">Molecular chaperone</fullName>
    </submittedName>
</protein>
<keyword evidence="5" id="KW-1185">Reference proteome</keyword>
<evidence type="ECO:0000256" key="2">
    <source>
        <dbReference type="ARBA" id="ARBA00022741"/>
    </source>
</evidence>
<dbReference type="Pfam" id="PF00012">
    <property type="entry name" value="HSP70"/>
    <property type="match status" value="2"/>
</dbReference>
<dbReference type="Proteomes" id="UP000565262">
    <property type="component" value="Unassembled WGS sequence"/>
</dbReference>
<dbReference type="NCBIfam" id="NF008673">
    <property type="entry name" value="PRK11678.1"/>
    <property type="match status" value="1"/>
</dbReference>
<evidence type="ECO:0000256" key="3">
    <source>
        <dbReference type="ARBA" id="ARBA00022840"/>
    </source>
</evidence>
<comment type="caution">
    <text evidence="4">The sequence shown here is derived from an EMBL/GenBank/DDBJ whole genome shotgun (WGS) entry which is preliminary data.</text>
</comment>
<dbReference type="CDD" id="cd10231">
    <property type="entry name" value="ASKHA_NBD_HSP70_YegD-like"/>
    <property type="match status" value="1"/>
</dbReference>
<dbReference type="GO" id="GO:0140662">
    <property type="term" value="F:ATP-dependent protein folding chaperone"/>
    <property type="evidence" value="ECO:0007669"/>
    <property type="project" value="InterPro"/>
</dbReference>
<evidence type="ECO:0000256" key="1">
    <source>
        <dbReference type="ARBA" id="ARBA00007381"/>
    </source>
</evidence>
<dbReference type="InterPro" id="IPR043129">
    <property type="entry name" value="ATPase_NBD"/>
</dbReference>
<evidence type="ECO:0000313" key="4">
    <source>
        <dbReference type="EMBL" id="MBB1487613.1"/>
    </source>
</evidence>
<keyword evidence="3" id="KW-0067">ATP-binding</keyword>
<reference evidence="4 5" key="1">
    <citation type="submission" date="2020-08" db="EMBL/GenBank/DDBJ databases">
        <title>Oceanospirillum sp. nov. isolated from marine sediment.</title>
        <authorList>
            <person name="Ji X."/>
        </authorList>
    </citation>
    <scope>NUCLEOTIDE SEQUENCE [LARGE SCALE GENOMIC DNA]</scope>
    <source>
        <strain evidence="4 5">D5</strain>
    </source>
</reference>
<comment type="similarity">
    <text evidence="1">Belongs to the heat shock protein 70 family.</text>
</comment>
<dbReference type="RefSeq" id="WP_182809394.1">
    <property type="nucleotide sequence ID" value="NZ_JACJFM010000017.1"/>
</dbReference>
<dbReference type="SUPFAM" id="SSF53067">
    <property type="entry name" value="Actin-like ATPase domain"/>
    <property type="match status" value="2"/>
</dbReference>
<dbReference type="AlphaFoldDB" id="A0A839IQ36"/>
<name>A0A839IQ36_9GAMM</name>
<dbReference type="InterPro" id="IPR042054">
    <property type="entry name" value="YegD-like"/>
</dbReference>
<dbReference type="Gene3D" id="3.90.640.10">
    <property type="entry name" value="Actin, Chain A, domain 4"/>
    <property type="match status" value="1"/>
</dbReference>
<organism evidence="4 5">
    <name type="scientific">Oceanospirillum sediminis</name>
    <dbReference type="NCBI Taxonomy" id="2760088"/>
    <lineage>
        <taxon>Bacteria</taxon>
        <taxon>Pseudomonadati</taxon>
        <taxon>Pseudomonadota</taxon>
        <taxon>Gammaproteobacteria</taxon>
        <taxon>Oceanospirillales</taxon>
        <taxon>Oceanospirillaceae</taxon>
        <taxon>Oceanospirillum</taxon>
    </lineage>
</organism>
<sequence>MAIGFDFGTATCSVAHVVNNEVQAIPLNGDELLIPSTLCAPNRETVSEYLYRHWDIKPIGAVSEGLLRSSINTNRYEGFDVLRDDLRFGKQATDLYLEDPTDFYYVKSPKSFLGMLGLDEIRYAIFEDIVCAMMANVKQRTELSLQQEVDSAVIGRPVTFHNRGGEKSNQQAINILHKAATRAGFKHIEFQFEPVAAGLEYEASLTSDQNVLIVDIGGGTSDCSLIRMGPDWVGKHERSETLLGHTGSFTGGNDLDIHLANKNFMSEFGKDTETRSGLPVPNMPFWESIAINDVEAQRRFYARNNIHELKQIQQTAQQPDKLQRLIEVHENTLGYSLVAEAEQAKIALSSADHYQACIDLPSGPLDIPVTTEAMERAVSTPVRRIKKLVEETIAQAAVKPDVIYITGGSSRSPVLRSAVQSAAGDIPMANGDYFGSVTAGLARWAELCFR</sequence>
<dbReference type="InterPro" id="IPR013126">
    <property type="entry name" value="Hsp_70_fam"/>
</dbReference>
<dbReference type="PANTHER" id="PTHR19375">
    <property type="entry name" value="HEAT SHOCK PROTEIN 70KDA"/>
    <property type="match status" value="1"/>
</dbReference>